<evidence type="ECO:0000313" key="1">
    <source>
        <dbReference type="EMBL" id="BEI93887.1"/>
    </source>
</evidence>
<sequence length="130" mass="14894">MAQNPQYVYKIIPSASVDSRFYFNQPLAASDTIMMTELDLKDGFVHMSTVQQVPGVLKRFFDNVPSVAILRMDYGRLSAFKRVTWDQTSSGESYPHLHAQIEGENVDSFKEIERNQSWDDSLQALSNWLV</sequence>
<dbReference type="RefSeq" id="XP_060459152.1">
    <property type="nucleotide sequence ID" value="XM_060602794.1"/>
</dbReference>
<protein>
    <recommendedName>
        <fullName evidence="3">DUF952 domain-containing protein</fullName>
    </recommendedName>
</protein>
<gene>
    <name evidence="1" type="ORF">CcaverHIS019_0603460</name>
</gene>
<dbReference type="SUPFAM" id="SSF56399">
    <property type="entry name" value="ADP-ribosylation"/>
    <property type="match status" value="1"/>
</dbReference>
<dbReference type="GeneID" id="85497757"/>
<dbReference type="PANTHER" id="PTHR34129:SF1">
    <property type="entry name" value="DUF952 DOMAIN-CONTAINING PROTEIN"/>
    <property type="match status" value="1"/>
</dbReference>
<dbReference type="Proteomes" id="UP001233271">
    <property type="component" value="Chromosome 6"/>
</dbReference>
<dbReference type="EMBL" id="AP028217">
    <property type="protein sequence ID" value="BEI93887.1"/>
    <property type="molecule type" value="Genomic_DNA"/>
</dbReference>
<dbReference type="Gene3D" id="3.20.170.20">
    <property type="entry name" value="Protein of unknown function DUF952"/>
    <property type="match status" value="1"/>
</dbReference>
<reference evidence="1" key="1">
    <citation type="journal article" date="2023" name="BMC Genomics">
        <title>Chromosome-level genome assemblies of Cutaneotrichosporon spp. (Trichosporonales, Basidiomycota) reveal imbalanced evolution between nucleotide sequences and chromosome synteny.</title>
        <authorList>
            <person name="Kobayashi Y."/>
            <person name="Kayamori A."/>
            <person name="Aoki K."/>
            <person name="Shiwa Y."/>
            <person name="Matsutani M."/>
            <person name="Fujita N."/>
            <person name="Sugita T."/>
            <person name="Iwasaki W."/>
            <person name="Tanaka N."/>
            <person name="Takashima M."/>
        </authorList>
    </citation>
    <scope>NUCLEOTIDE SEQUENCE</scope>
    <source>
        <strain evidence="1">HIS019</strain>
    </source>
</reference>
<keyword evidence="2" id="KW-1185">Reference proteome</keyword>
<evidence type="ECO:0008006" key="3">
    <source>
        <dbReference type="Google" id="ProtNLM"/>
    </source>
</evidence>
<dbReference type="KEGG" id="ccac:CcaHIS019_0603460"/>
<dbReference type="AlphaFoldDB" id="A0AA48QXY4"/>
<dbReference type="PANTHER" id="PTHR34129">
    <property type="entry name" value="BLR1139 PROTEIN"/>
    <property type="match status" value="1"/>
</dbReference>
<dbReference type="InterPro" id="IPR009297">
    <property type="entry name" value="DUF952"/>
</dbReference>
<evidence type="ECO:0000313" key="2">
    <source>
        <dbReference type="Proteomes" id="UP001233271"/>
    </source>
</evidence>
<accession>A0AA48QXY4</accession>
<dbReference type="Pfam" id="PF06108">
    <property type="entry name" value="DUF952"/>
    <property type="match status" value="1"/>
</dbReference>
<organism evidence="1 2">
    <name type="scientific">Cutaneotrichosporon cavernicola</name>
    <dbReference type="NCBI Taxonomy" id="279322"/>
    <lineage>
        <taxon>Eukaryota</taxon>
        <taxon>Fungi</taxon>
        <taxon>Dikarya</taxon>
        <taxon>Basidiomycota</taxon>
        <taxon>Agaricomycotina</taxon>
        <taxon>Tremellomycetes</taxon>
        <taxon>Trichosporonales</taxon>
        <taxon>Trichosporonaceae</taxon>
        <taxon>Cutaneotrichosporon</taxon>
    </lineage>
</organism>
<name>A0AA48QXY4_9TREE</name>
<proteinExistence type="predicted"/>